<proteinExistence type="predicted"/>
<gene>
    <name evidence="1" type="ORF">ACFQEY_11065</name>
</gene>
<dbReference type="Proteomes" id="UP001596333">
    <property type="component" value="Unassembled WGS sequence"/>
</dbReference>
<evidence type="ECO:0000313" key="2">
    <source>
        <dbReference type="Proteomes" id="UP001596333"/>
    </source>
</evidence>
<sequence length="144" mass="15465">MDADSDAPILIFDGDCPYCSVAALALRRLEGVVAVPWSADPVGPFLDAQFGSRPFAMVFVDPAERRVYAGRSAAEELAERAGTPGIVGGLVRDNYDRIADAVGSLSGRERDPDEFHEAYRLTDDARDLVDALRPAASDPPEARS</sequence>
<reference evidence="1 2" key="1">
    <citation type="journal article" date="2019" name="Int. J. Syst. Evol. Microbiol.">
        <title>The Global Catalogue of Microorganisms (GCM) 10K type strain sequencing project: providing services to taxonomists for standard genome sequencing and annotation.</title>
        <authorList>
            <consortium name="The Broad Institute Genomics Platform"/>
            <consortium name="The Broad Institute Genome Sequencing Center for Infectious Disease"/>
            <person name="Wu L."/>
            <person name="Ma J."/>
        </authorList>
    </citation>
    <scope>NUCLEOTIDE SEQUENCE [LARGE SCALE GENOMIC DNA]</scope>
    <source>
        <strain evidence="1 2">Y73</strain>
    </source>
</reference>
<evidence type="ECO:0000313" key="1">
    <source>
        <dbReference type="EMBL" id="MFC6889554.1"/>
    </source>
</evidence>
<protein>
    <submittedName>
        <fullName evidence="1">DUF393 domain-containing protein</fullName>
    </submittedName>
</protein>
<keyword evidence="2" id="KW-1185">Reference proteome</keyword>
<dbReference type="RefSeq" id="WP_379768470.1">
    <property type="nucleotide sequence ID" value="NZ_JBHSXI010000012.1"/>
</dbReference>
<organism evidence="1 2">
    <name type="scientific">Halorubrum trueperi</name>
    <dbReference type="NCBI Taxonomy" id="2004704"/>
    <lineage>
        <taxon>Archaea</taxon>
        <taxon>Methanobacteriati</taxon>
        <taxon>Methanobacteriota</taxon>
        <taxon>Stenosarchaea group</taxon>
        <taxon>Halobacteria</taxon>
        <taxon>Halobacteriales</taxon>
        <taxon>Haloferacaceae</taxon>
        <taxon>Halorubrum</taxon>
    </lineage>
</organism>
<dbReference type="EMBL" id="JBHSXI010000012">
    <property type="protein sequence ID" value="MFC6889554.1"/>
    <property type="molecule type" value="Genomic_DNA"/>
</dbReference>
<comment type="caution">
    <text evidence="1">The sequence shown here is derived from an EMBL/GenBank/DDBJ whole genome shotgun (WGS) entry which is preliminary data.</text>
</comment>
<name>A0ABD5UJQ0_9EURY</name>
<dbReference type="AlphaFoldDB" id="A0ABD5UJQ0"/>
<accession>A0ABD5UJQ0</accession>